<evidence type="ECO:0000256" key="3">
    <source>
        <dbReference type="ARBA" id="ARBA00004964"/>
    </source>
</evidence>
<dbReference type="HAMAP" id="MF_00685">
    <property type="entry name" value="GlgB"/>
    <property type="match status" value="1"/>
</dbReference>
<dbReference type="Gene3D" id="2.60.40.1180">
    <property type="entry name" value="Golgi alpha-mannosidase II"/>
    <property type="match status" value="1"/>
</dbReference>
<keyword evidence="13" id="KW-1185">Reference proteome</keyword>
<evidence type="ECO:0000256" key="8">
    <source>
        <dbReference type="ARBA" id="ARBA00023056"/>
    </source>
</evidence>
<dbReference type="EC" id="2.4.1.18" evidence="10"/>
<evidence type="ECO:0000256" key="5">
    <source>
        <dbReference type="ARBA" id="ARBA00022600"/>
    </source>
</evidence>
<dbReference type="InterPro" id="IPR014756">
    <property type="entry name" value="Ig_E-set"/>
</dbReference>
<feature type="domain" description="Glycosyl hydrolase family 13 catalytic" evidence="11">
    <location>
        <begin position="236"/>
        <end position="595"/>
    </location>
</feature>
<dbReference type="RefSeq" id="WP_246587530.1">
    <property type="nucleotide sequence ID" value="NZ_CP075585.1"/>
</dbReference>
<keyword evidence="8 10" id="KW-0320">Glycogen biosynthesis</keyword>
<comment type="similarity">
    <text evidence="4 10">Belongs to the glycosyl hydrolase 13 family. GlgB subfamily.</text>
</comment>
<evidence type="ECO:0000313" key="13">
    <source>
        <dbReference type="Proteomes" id="UP000822862"/>
    </source>
</evidence>
<dbReference type="Pfam" id="PF22019">
    <property type="entry name" value="GlgB_N"/>
    <property type="match status" value="1"/>
</dbReference>
<dbReference type="NCBIfam" id="TIGR01515">
    <property type="entry name" value="branching_enzym"/>
    <property type="match status" value="1"/>
</dbReference>
<dbReference type="PANTHER" id="PTHR43651">
    <property type="entry name" value="1,4-ALPHA-GLUCAN-BRANCHING ENZYME"/>
    <property type="match status" value="1"/>
</dbReference>
<organism evidence="12 13">
    <name type="scientific">Candidatus Rhabdochlamydia porcellionis</name>
    <dbReference type="NCBI Taxonomy" id="225148"/>
    <lineage>
        <taxon>Bacteria</taxon>
        <taxon>Pseudomonadati</taxon>
        <taxon>Chlamydiota</taxon>
        <taxon>Chlamydiia</taxon>
        <taxon>Parachlamydiales</taxon>
        <taxon>Candidatus Rhabdochlamydiaceae</taxon>
        <taxon>Candidatus Rhabdochlamydia</taxon>
    </lineage>
</organism>
<gene>
    <name evidence="10" type="primary">glgB</name>
    <name evidence="12" type="ORF">RHAB15C_0000878</name>
</gene>
<evidence type="ECO:0000256" key="1">
    <source>
        <dbReference type="ARBA" id="ARBA00000826"/>
    </source>
</evidence>
<dbReference type="InterPro" id="IPR006407">
    <property type="entry name" value="GlgB"/>
</dbReference>
<dbReference type="Pfam" id="PF02922">
    <property type="entry name" value="CBM_48"/>
    <property type="match status" value="1"/>
</dbReference>
<dbReference type="Gene3D" id="3.20.20.80">
    <property type="entry name" value="Glycosidases"/>
    <property type="match status" value="1"/>
</dbReference>
<dbReference type="InterPro" id="IPR004193">
    <property type="entry name" value="Glyco_hydro_13_N"/>
</dbReference>
<dbReference type="InterPro" id="IPR013780">
    <property type="entry name" value="Glyco_hydro_b"/>
</dbReference>
<feature type="active site" description="Proton donor" evidence="10">
    <location>
        <position position="445"/>
    </location>
</feature>
<comment type="subunit">
    <text evidence="10">Monomer.</text>
</comment>
<evidence type="ECO:0000256" key="7">
    <source>
        <dbReference type="ARBA" id="ARBA00022679"/>
    </source>
</evidence>
<dbReference type="Pfam" id="PF00128">
    <property type="entry name" value="Alpha-amylase"/>
    <property type="match status" value="1"/>
</dbReference>
<feature type="active site" description="Nucleophile" evidence="10">
    <location>
        <position position="392"/>
    </location>
</feature>
<keyword evidence="7 10" id="KW-0808">Transferase</keyword>
<sequence>MFLDYFQEKIHSSPHDVLGLHLSDNGKRVIRLWRPGAENIYLEVFGAIVQARKVENEGLFECEVPEKTEFRDYRIYHQNGLLANDPYAFEPIFGELDKHLFAQGVHYRLYEIMGGKVITHQGIAGVKFTVWAPNAKWVSLVGDFNHWDGRINPMRSYGGIWELFIPGIGNYQKYKFEIHTDKEVFLKTDPYANYCELRPANASIVFDVDRYEWHDLVWREKQLKRNRDSYPLNIYEVHLGSWKKKEGNYLNYREIAFELAQYCNQMRFSHVELLPITEYPLDESWGYQVTGFFAPTSRFGTPEDFQYFVDYLHQQNIGIILDWVPAHFPLDSHSLHLFDGTCLYEHKDIRQGYHPQWSTCIFNYGRFEVSNFLIASALFWLDKMHVDGFRVDAVASMLYLDYGREAGEWLPNAYGGRENLAAIEFIKHLNSIVHQLFPFALMCAEESTSFTGVTHSLEKGGLGFDLKWNMGWMNDSLQYFSKDPLFRSYHQNILTFSLLYAFSEKFILPLSHDEVVHGKAHLLSKMPGDDWKKFANVRLFYSYQICHPGKKLVFMGIELGMWKEWNSQEELSWGLLAYERHQMLQRFFQQMNAFYQKNFALWQWDFDSKGFEWIDFSDQQNCCISYLRKAKQQLLFCVHNFSANYIPNYVIPLPNVVQITEVFNTDKEEYGGSGKLNSSIEIMNNPQKNPIGVQFQLSPLATMIFEVQFVF</sequence>
<accession>A0ABX8Z005</accession>
<dbReference type="NCBIfam" id="NF008967">
    <property type="entry name" value="PRK12313.1"/>
    <property type="match status" value="1"/>
</dbReference>
<dbReference type="InterPro" id="IPR037439">
    <property type="entry name" value="Branching_enzy"/>
</dbReference>
<dbReference type="SUPFAM" id="SSF51445">
    <property type="entry name" value="(Trans)glycosidases"/>
    <property type="match status" value="1"/>
</dbReference>
<dbReference type="InterPro" id="IPR006047">
    <property type="entry name" value="GH13_cat_dom"/>
</dbReference>
<evidence type="ECO:0000256" key="6">
    <source>
        <dbReference type="ARBA" id="ARBA00022676"/>
    </source>
</evidence>
<reference evidence="12 13" key="2">
    <citation type="submission" date="2021-05" db="EMBL/GenBank/DDBJ databases">
        <title>Ecology and evolution of chlamydial symbionts of arthropods.</title>
        <authorList>
            <person name="Halter T."/>
            <person name="Sixt B.S."/>
            <person name="Toenshoff E.R."/>
            <person name="Koestlbacher S."/>
            <person name="Schulz F."/>
            <person name="Kostanjsek R."/>
            <person name="Collingro A."/>
            <person name="Hendrickx F."/>
            <person name="Horn M."/>
        </authorList>
    </citation>
    <scope>NUCLEOTIDE SEQUENCE [LARGE SCALE GENOMIC DNA]</scope>
    <source>
        <strain evidence="12 13">15C</strain>
    </source>
</reference>
<dbReference type="CDD" id="cd11322">
    <property type="entry name" value="AmyAc_Glg_BE"/>
    <property type="match status" value="1"/>
</dbReference>
<dbReference type="InterPro" id="IPR006048">
    <property type="entry name" value="A-amylase/branching_C"/>
</dbReference>
<name>A0ABX8Z005_9BACT</name>
<reference evidence="12 13" key="1">
    <citation type="submission" date="2020-01" db="EMBL/GenBank/DDBJ databases">
        <authorList>
            <person name="Sixt B."/>
            <person name="Schulz F."/>
            <person name="Kostanjsek R."/>
            <person name="Koestlbacher S."/>
            <person name="Collingro A."/>
            <person name="Toenshoff E."/>
            <person name="Horn M."/>
        </authorList>
    </citation>
    <scope>NUCLEOTIDE SEQUENCE [LARGE SCALE GENOMIC DNA]</scope>
    <source>
        <strain evidence="12 13">15C</strain>
    </source>
</reference>
<dbReference type="InterPro" id="IPR013783">
    <property type="entry name" value="Ig-like_fold"/>
</dbReference>
<evidence type="ECO:0000256" key="9">
    <source>
        <dbReference type="ARBA" id="ARBA00023277"/>
    </source>
</evidence>
<dbReference type="Gene3D" id="2.60.40.10">
    <property type="entry name" value="Immunoglobulins"/>
    <property type="match status" value="2"/>
</dbReference>
<dbReference type="CDD" id="cd02855">
    <property type="entry name" value="E_set_GBE_prok_N"/>
    <property type="match status" value="1"/>
</dbReference>
<dbReference type="GO" id="GO:0003844">
    <property type="term" value="F:1,4-alpha-glucan branching enzyme activity"/>
    <property type="evidence" value="ECO:0007669"/>
    <property type="project" value="UniProtKB-EC"/>
</dbReference>
<dbReference type="InterPro" id="IPR017853">
    <property type="entry name" value="GH"/>
</dbReference>
<dbReference type="SMART" id="SM00642">
    <property type="entry name" value="Aamy"/>
    <property type="match status" value="1"/>
</dbReference>
<evidence type="ECO:0000256" key="4">
    <source>
        <dbReference type="ARBA" id="ARBA00009000"/>
    </source>
</evidence>
<dbReference type="Pfam" id="PF02806">
    <property type="entry name" value="Alpha-amylase_C"/>
    <property type="match status" value="1"/>
</dbReference>
<dbReference type="Proteomes" id="UP000822862">
    <property type="component" value="Chromosome"/>
</dbReference>
<evidence type="ECO:0000256" key="2">
    <source>
        <dbReference type="ARBA" id="ARBA00002953"/>
    </source>
</evidence>
<evidence type="ECO:0000256" key="10">
    <source>
        <dbReference type="HAMAP-Rule" id="MF_00685"/>
    </source>
</evidence>
<dbReference type="PIRSF" id="PIRSF000463">
    <property type="entry name" value="GlgB"/>
    <property type="match status" value="1"/>
</dbReference>
<dbReference type="InterPro" id="IPR054169">
    <property type="entry name" value="GlgB_N"/>
</dbReference>
<proteinExistence type="inferred from homology"/>
<dbReference type="NCBIfam" id="NF003811">
    <property type="entry name" value="PRK05402.1"/>
    <property type="match status" value="1"/>
</dbReference>
<dbReference type="InterPro" id="IPR044143">
    <property type="entry name" value="GlgB_N_E_set_prok"/>
</dbReference>
<comment type="pathway">
    <text evidence="3 10">Glycan biosynthesis; glycogen biosynthesis.</text>
</comment>
<comment type="catalytic activity">
    <reaction evidence="1 10">
        <text>Transfers a segment of a (1-&gt;4)-alpha-D-glucan chain to a primary hydroxy group in a similar glucan chain.</text>
        <dbReference type="EC" id="2.4.1.18"/>
    </reaction>
</comment>
<evidence type="ECO:0000259" key="11">
    <source>
        <dbReference type="SMART" id="SM00642"/>
    </source>
</evidence>
<dbReference type="SUPFAM" id="SSF81296">
    <property type="entry name" value="E set domains"/>
    <property type="match status" value="1"/>
</dbReference>
<dbReference type="SUPFAM" id="SSF51011">
    <property type="entry name" value="Glycosyl hydrolase domain"/>
    <property type="match status" value="1"/>
</dbReference>
<keyword evidence="5 10" id="KW-0321">Glycogen metabolism</keyword>
<dbReference type="EMBL" id="CP075585">
    <property type="protein sequence ID" value="QZA58995.1"/>
    <property type="molecule type" value="Genomic_DNA"/>
</dbReference>
<evidence type="ECO:0000313" key="12">
    <source>
        <dbReference type="EMBL" id="QZA58995.1"/>
    </source>
</evidence>
<protein>
    <recommendedName>
        <fullName evidence="10">1,4-alpha-glucan branching enzyme GlgB</fullName>
        <ecNumber evidence="10">2.4.1.18</ecNumber>
    </recommendedName>
    <alternativeName>
        <fullName evidence="10">1,4-alpha-D-glucan:1,4-alpha-D-glucan 6-glucosyl-transferase</fullName>
    </alternativeName>
    <alternativeName>
        <fullName evidence="10">Alpha-(1-&gt;4)-glucan branching enzyme</fullName>
    </alternativeName>
    <alternativeName>
        <fullName evidence="10">Glycogen branching enzyme</fullName>
        <shortName evidence="10">BE</shortName>
    </alternativeName>
</protein>
<keyword evidence="9 10" id="KW-0119">Carbohydrate metabolism</keyword>
<dbReference type="PANTHER" id="PTHR43651:SF3">
    <property type="entry name" value="1,4-ALPHA-GLUCAN-BRANCHING ENZYME"/>
    <property type="match status" value="1"/>
</dbReference>
<keyword evidence="6 10" id="KW-0328">Glycosyltransferase</keyword>
<comment type="function">
    <text evidence="2 10">Catalyzes the formation of the alpha-1,6-glucosidic linkages in glycogen by scission of a 1,4-alpha-linked oligosaccharide from growing alpha-1,4-glucan chains and the subsequent attachment of the oligosaccharide to the alpha-1,6 position.</text>
</comment>